<proteinExistence type="inferred from homology"/>
<evidence type="ECO:0000313" key="14">
    <source>
        <dbReference type="Proteomes" id="UP001153076"/>
    </source>
</evidence>
<dbReference type="EMBL" id="JAKOGI010000038">
    <property type="protein sequence ID" value="KAJ8447506.1"/>
    <property type="molecule type" value="Genomic_DNA"/>
</dbReference>
<evidence type="ECO:0000256" key="6">
    <source>
        <dbReference type="ARBA" id="ARBA00022723"/>
    </source>
</evidence>
<dbReference type="GO" id="GO:0052725">
    <property type="term" value="F:inositol-1,3,4-trisphosphate 6-kinase activity"/>
    <property type="evidence" value="ECO:0007669"/>
    <property type="project" value="InterPro"/>
</dbReference>
<accession>A0A9Q1KMZ3</accession>
<dbReference type="GO" id="GO:0052726">
    <property type="term" value="F:inositol-1,3,4-trisphosphate 5-kinase activity"/>
    <property type="evidence" value="ECO:0007669"/>
    <property type="project" value="InterPro"/>
</dbReference>
<keyword evidence="8" id="KW-0418">Kinase</keyword>
<comment type="similarity">
    <text evidence="2">Belongs to the ITPK1 family.</text>
</comment>
<keyword evidence="10" id="KW-0460">Magnesium</keyword>
<evidence type="ECO:0000256" key="11">
    <source>
        <dbReference type="SAM" id="MobiDB-lite"/>
    </source>
</evidence>
<gene>
    <name evidence="13" type="ORF">Cgig2_019500</name>
</gene>
<comment type="subunit">
    <text evidence="3">Monomer.</text>
</comment>
<dbReference type="GO" id="GO:0000287">
    <property type="term" value="F:magnesium ion binding"/>
    <property type="evidence" value="ECO:0007669"/>
    <property type="project" value="InterPro"/>
</dbReference>
<evidence type="ECO:0000256" key="7">
    <source>
        <dbReference type="ARBA" id="ARBA00022741"/>
    </source>
</evidence>
<dbReference type="Pfam" id="PF05770">
    <property type="entry name" value="Ins134_P3_kin"/>
    <property type="match status" value="1"/>
</dbReference>
<evidence type="ECO:0000256" key="10">
    <source>
        <dbReference type="ARBA" id="ARBA00022842"/>
    </source>
</evidence>
<dbReference type="GO" id="GO:0047325">
    <property type="term" value="F:inositol-3,4,5,6-tetrakisphosphate 1-kinase activity"/>
    <property type="evidence" value="ECO:0007669"/>
    <property type="project" value="InterPro"/>
</dbReference>
<dbReference type="GO" id="GO:0032957">
    <property type="term" value="P:inositol trisphosphate metabolic process"/>
    <property type="evidence" value="ECO:0007669"/>
    <property type="project" value="InterPro"/>
</dbReference>
<evidence type="ECO:0000256" key="5">
    <source>
        <dbReference type="ARBA" id="ARBA00022679"/>
    </source>
</evidence>
<evidence type="ECO:0000256" key="9">
    <source>
        <dbReference type="ARBA" id="ARBA00022840"/>
    </source>
</evidence>
<dbReference type="InterPro" id="IPR040464">
    <property type="entry name" value="InsP(3)kin_ATP-grasp"/>
</dbReference>
<organism evidence="13 14">
    <name type="scientific">Carnegiea gigantea</name>
    <dbReference type="NCBI Taxonomy" id="171969"/>
    <lineage>
        <taxon>Eukaryota</taxon>
        <taxon>Viridiplantae</taxon>
        <taxon>Streptophyta</taxon>
        <taxon>Embryophyta</taxon>
        <taxon>Tracheophyta</taxon>
        <taxon>Spermatophyta</taxon>
        <taxon>Magnoliopsida</taxon>
        <taxon>eudicotyledons</taxon>
        <taxon>Gunneridae</taxon>
        <taxon>Pentapetalae</taxon>
        <taxon>Caryophyllales</taxon>
        <taxon>Cactineae</taxon>
        <taxon>Cactaceae</taxon>
        <taxon>Cactoideae</taxon>
        <taxon>Echinocereeae</taxon>
        <taxon>Carnegiea</taxon>
    </lineage>
</organism>
<comment type="cofactor">
    <cofactor evidence="1">
        <name>Mg(2+)</name>
        <dbReference type="ChEBI" id="CHEBI:18420"/>
    </cofactor>
</comment>
<dbReference type="InterPro" id="IPR008656">
    <property type="entry name" value="Inositol_tetrakis-P_1-kinase"/>
</dbReference>
<dbReference type="OrthoDB" id="25308at2759"/>
<dbReference type="PANTHER" id="PTHR14217:SF39">
    <property type="entry name" value="INOSITOL-TETRAKISPHOSPHATE 1-KINASE 3"/>
    <property type="match status" value="1"/>
</dbReference>
<sequence length="303" mass="33555">MIGSIYKDFGFAHNDQIISGLVSTFPEVELFLSKDPELSDVDFITVCYIGYGASDSGFGILISVAKPLFVDGSAKSHELFLAYDEVSLSKLEPPLVLQEFVNHGGVMFKVYVVGDTIKVVRRFSLPDVCKREISKYAGVFQFPRVSGATATAEEADLDPGVAELPPRPLLETLVRELRSRMGLQLFNIDMIREHGTSDMFYFAPAAEMGFTSLQLFNIRSYDQTHLKFEPLESPPSTQKREPLTAATEQPQKGILSKARLYQANLLTYALAANMGHTSVQLFNTGSYRQTHLKADPLDSPPST</sequence>
<evidence type="ECO:0000313" key="13">
    <source>
        <dbReference type="EMBL" id="KAJ8447506.1"/>
    </source>
</evidence>
<evidence type="ECO:0000256" key="1">
    <source>
        <dbReference type="ARBA" id="ARBA00001946"/>
    </source>
</evidence>
<keyword evidence="9" id="KW-0067">ATP-binding</keyword>
<dbReference type="AlphaFoldDB" id="A0A9Q1KMZ3"/>
<keyword evidence="5" id="KW-0808">Transferase</keyword>
<dbReference type="Proteomes" id="UP001153076">
    <property type="component" value="Unassembled WGS sequence"/>
</dbReference>
<feature type="region of interest" description="Disordered" evidence="11">
    <location>
        <begin position="231"/>
        <end position="251"/>
    </location>
</feature>
<name>A0A9Q1KMZ3_9CARY</name>
<evidence type="ECO:0000256" key="2">
    <source>
        <dbReference type="ARBA" id="ARBA00009601"/>
    </source>
</evidence>
<evidence type="ECO:0000256" key="4">
    <source>
        <dbReference type="ARBA" id="ARBA00012017"/>
    </source>
</evidence>
<comment type="caution">
    <text evidence="13">The sequence shown here is derived from an EMBL/GenBank/DDBJ whole genome shotgun (WGS) entry which is preliminary data.</text>
</comment>
<dbReference type="GO" id="GO:0005524">
    <property type="term" value="F:ATP binding"/>
    <property type="evidence" value="ECO:0007669"/>
    <property type="project" value="UniProtKB-KW"/>
</dbReference>
<keyword evidence="7" id="KW-0547">Nucleotide-binding</keyword>
<dbReference type="EC" id="2.7.1.159" evidence="4"/>
<dbReference type="PANTHER" id="PTHR14217">
    <property type="entry name" value="INOSITOL-TETRAKISPHOSPHATE 1-KINASE"/>
    <property type="match status" value="1"/>
</dbReference>
<evidence type="ECO:0000256" key="8">
    <source>
        <dbReference type="ARBA" id="ARBA00022777"/>
    </source>
</evidence>
<keyword evidence="6" id="KW-0479">Metal-binding</keyword>
<feature type="domain" description="Inositol 1,3,4-trisphosphate 5/6-kinase ATP-grasp" evidence="12">
    <location>
        <begin position="64"/>
        <end position="201"/>
    </location>
</feature>
<dbReference type="Gene3D" id="3.30.470.20">
    <property type="entry name" value="ATP-grasp fold, B domain"/>
    <property type="match status" value="1"/>
</dbReference>
<evidence type="ECO:0000256" key="3">
    <source>
        <dbReference type="ARBA" id="ARBA00011245"/>
    </source>
</evidence>
<reference evidence="13" key="1">
    <citation type="submission" date="2022-04" db="EMBL/GenBank/DDBJ databases">
        <title>Carnegiea gigantea Genome sequencing and assembly v2.</title>
        <authorList>
            <person name="Copetti D."/>
            <person name="Sanderson M.J."/>
            <person name="Burquez A."/>
            <person name="Wojciechowski M.F."/>
        </authorList>
    </citation>
    <scope>NUCLEOTIDE SEQUENCE</scope>
    <source>
        <strain evidence="13">SGP5-SGP5p</strain>
        <tissue evidence="13">Aerial part</tissue>
    </source>
</reference>
<evidence type="ECO:0000259" key="12">
    <source>
        <dbReference type="Pfam" id="PF05770"/>
    </source>
</evidence>
<keyword evidence="14" id="KW-1185">Reference proteome</keyword>
<protein>
    <recommendedName>
        <fullName evidence="4">inositol-1,3,4-trisphosphate 5/6-kinase</fullName>
        <ecNumber evidence="4">2.7.1.159</ecNumber>
    </recommendedName>
</protein>
<dbReference type="GO" id="GO:0005737">
    <property type="term" value="C:cytoplasm"/>
    <property type="evidence" value="ECO:0007669"/>
    <property type="project" value="TreeGrafter"/>
</dbReference>